<dbReference type="InterPro" id="IPR016181">
    <property type="entry name" value="Acyl_CoA_acyltransferase"/>
</dbReference>
<evidence type="ECO:0000259" key="1">
    <source>
        <dbReference type="PROSITE" id="PS51186"/>
    </source>
</evidence>
<dbReference type="InterPro" id="IPR052523">
    <property type="entry name" value="Trichothecene_AcTrans"/>
</dbReference>
<dbReference type="Pfam" id="PF00583">
    <property type="entry name" value="Acetyltransf_1"/>
    <property type="match status" value="1"/>
</dbReference>
<dbReference type="PANTHER" id="PTHR42791">
    <property type="entry name" value="GNAT FAMILY ACETYLTRANSFERASE"/>
    <property type="match status" value="1"/>
</dbReference>
<dbReference type="PROSITE" id="PS51186">
    <property type="entry name" value="GNAT"/>
    <property type="match status" value="1"/>
</dbReference>
<proteinExistence type="predicted"/>
<keyword evidence="3" id="KW-1185">Reference proteome</keyword>
<comment type="caution">
    <text evidence="2">The sequence shown here is derived from an EMBL/GenBank/DDBJ whole genome shotgun (WGS) entry which is preliminary data.</text>
</comment>
<protein>
    <recommendedName>
        <fullName evidence="1">N-acetyltransferase domain-containing protein</fullName>
    </recommendedName>
</protein>
<dbReference type="SUPFAM" id="SSF55729">
    <property type="entry name" value="Acyl-CoA N-acyltransferases (Nat)"/>
    <property type="match status" value="1"/>
</dbReference>
<sequence>MQPTNPTRDSNPKFLILPALPPDASAIIACGNAAFAASPLRAAIWPAAKAHLTPASEFQHWRIARKAGKLEGGNLLSFKAVLSEAPERLVGYAAWMAPGAFAEQGSIEPEGEQLPACMDGEVHRGFLAQLDRERERVWEGDSGFWYLAALGVDPEFQRQGVAAALLRWGLEQADAQGLPVYLEATPEGVALYHRFGFETVRVLETLENSFEVPIMIRQPQSKLPALEG</sequence>
<organism evidence="2 3">
    <name type="scientific">Salinomyces thailandicus</name>
    <dbReference type="NCBI Taxonomy" id="706561"/>
    <lineage>
        <taxon>Eukaryota</taxon>
        <taxon>Fungi</taxon>
        <taxon>Dikarya</taxon>
        <taxon>Ascomycota</taxon>
        <taxon>Pezizomycotina</taxon>
        <taxon>Dothideomycetes</taxon>
        <taxon>Dothideomycetidae</taxon>
        <taxon>Mycosphaerellales</taxon>
        <taxon>Teratosphaeriaceae</taxon>
        <taxon>Salinomyces</taxon>
    </lineage>
</organism>
<gene>
    <name evidence="2" type="ORF">B0A50_01129</name>
</gene>
<dbReference type="OrthoDB" id="2832510at2759"/>
<dbReference type="PANTHER" id="PTHR42791:SF2">
    <property type="entry name" value="N-ACETYLTRANSFERASE DOMAIN-CONTAINING PROTEIN"/>
    <property type="match status" value="1"/>
</dbReference>
<dbReference type="CDD" id="cd04301">
    <property type="entry name" value="NAT_SF"/>
    <property type="match status" value="1"/>
</dbReference>
<dbReference type="Proteomes" id="UP000308549">
    <property type="component" value="Unassembled WGS sequence"/>
</dbReference>
<dbReference type="GO" id="GO:0016747">
    <property type="term" value="F:acyltransferase activity, transferring groups other than amino-acyl groups"/>
    <property type="evidence" value="ECO:0007669"/>
    <property type="project" value="InterPro"/>
</dbReference>
<dbReference type="Gene3D" id="3.40.630.30">
    <property type="match status" value="1"/>
</dbReference>
<dbReference type="InterPro" id="IPR000182">
    <property type="entry name" value="GNAT_dom"/>
</dbReference>
<dbReference type="AlphaFoldDB" id="A0A4U0UBR2"/>
<name>A0A4U0UBR2_9PEZI</name>
<dbReference type="EMBL" id="NAJL01000004">
    <property type="protein sequence ID" value="TKA32903.1"/>
    <property type="molecule type" value="Genomic_DNA"/>
</dbReference>
<feature type="domain" description="N-acetyltransferase" evidence="1">
    <location>
        <begin position="14"/>
        <end position="219"/>
    </location>
</feature>
<reference evidence="2 3" key="1">
    <citation type="submission" date="2017-03" db="EMBL/GenBank/DDBJ databases">
        <title>Genomes of endolithic fungi from Antarctica.</title>
        <authorList>
            <person name="Coleine C."/>
            <person name="Masonjones S."/>
            <person name="Stajich J.E."/>
        </authorList>
    </citation>
    <scope>NUCLEOTIDE SEQUENCE [LARGE SCALE GENOMIC DNA]</scope>
    <source>
        <strain evidence="2 3">CCFEE 6315</strain>
    </source>
</reference>
<evidence type="ECO:0000313" key="2">
    <source>
        <dbReference type="EMBL" id="TKA32903.1"/>
    </source>
</evidence>
<accession>A0A4U0UBR2</accession>
<evidence type="ECO:0000313" key="3">
    <source>
        <dbReference type="Proteomes" id="UP000308549"/>
    </source>
</evidence>